<evidence type="ECO:0000256" key="3">
    <source>
        <dbReference type="ARBA" id="ARBA00010663"/>
    </source>
</evidence>
<reference evidence="16" key="1">
    <citation type="submission" date="2025-08" db="UniProtKB">
        <authorList>
            <consortium name="RefSeq"/>
        </authorList>
    </citation>
    <scope>IDENTIFICATION</scope>
</reference>
<feature type="transmembrane region" description="Helical" evidence="13">
    <location>
        <begin position="114"/>
        <end position="136"/>
    </location>
</feature>
<dbReference type="GO" id="GO:0007606">
    <property type="term" value="P:sensory perception of chemical stimulus"/>
    <property type="evidence" value="ECO:0007669"/>
    <property type="project" value="UniProtKB-ARBA"/>
</dbReference>
<evidence type="ECO:0000256" key="9">
    <source>
        <dbReference type="ARBA" id="ARBA00023136"/>
    </source>
</evidence>
<dbReference type="InParanoid" id="A0A6P6DKS7"/>
<dbReference type="GO" id="GO:0019236">
    <property type="term" value="P:response to pheromone"/>
    <property type="evidence" value="ECO:0007669"/>
    <property type="project" value="UniProtKB-KW"/>
</dbReference>
<dbReference type="GeneID" id="101577129"/>
<organism evidence="15 16">
    <name type="scientific">Octodon degus</name>
    <name type="common">Degu</name>
    <name type="synonym">Sciurus degus</name>
    <dbReference type="NCBI Taxonomy" id="10160"/>
    <lineage>
        <taxon>Eukaryota</taxon>
        <taxon>Metazoa</taxon>
        <taxon>Chordata</taxon>
        <taxon>Craniata</taxon>
        <taxon>Vertebrata</taxon>
        <taxon>Euteleostomi</taxon>
        <taxon>Mammalia</taxon>
        <taxon>Eutheria</taxon>
        <taxon>Euarchontoglires</taxon>
        <taxon>Glires</taxon>
        <taxon>Rodentia</taxon>
        <taxon>Hystricomorpha</taxon>
        <taxon>Octodontidae</taxon>
        <taxon>Octodon</taxon>
    </lineage>
</organism>
<evidence type="ECO:0000256" key="5">
    <source>
        <dbReference type="ARBA" id="ARBA00022507"/>
    </source>
</evidence>
<evidence type="ECO:0000256" key="7">
    <source>
        <dbReference type="ARBA" id="ARBA00022989"/>
    </source>
</evidence>
<evidence type="ECO:0000313" key="15">
    <source>
        <dbReference type="Proteomes" id="UP000515203"/>
    </source>
</evidence>
<dbReference type="Proteomes" id="UP000515203">
    <property type="component" value="Unplaced"/>
</dbReference>
<keyword evidence="5 13" id="KW-0589">Pheromone response</keyword>
<feature type="transmembrane region" description="Helical" evidence="13">
    <location>
        <begin position="204"/>
        <end position="229"/>
    </location>
</feature>
<sequence>MNPAQRNDCRHTLEEILEGNEKIAWRDLAIGIIFLIQTVVGLLGNFSLLYHFFLHHMQSRLRSIDLILEHLFIANSLVILSKGPSQVMAAFGLKHLISEFICKLNLNLLRVGRAMSICITCLLSVFQTIVISPMNSCWKNLKIKVPKYIGFCMCLCWLLHMGINFIFPLCALHISGKSESRNITRIRHLGFCTVVDYGETMHSVYVALVVSPEVSFIVITVWTSGSMIFMMHRHKKQVKHIHSTHVSSRSSVSRAIKSIFLLVSTFVSFYFISSMLHIYRAVFINFNWWFMNISGLISVCFPTISPFLVMSQDSSIFMFWSDWVRNAKSLLVKNI</sequence>
<keyword evidence="8 13" id="KW-0297">G-protein coupled receptor</keyword>
<dbReference type="AlphaFoldDB" id="A0A6P6DKS7"/>
<feature type="domain" description="G-protein coupled receptors family 1 profile" evidence="14">
    <location>
        <begin position="44"/>
        <end position="309"/>
    </location>
</feature>
<evidence type="ECO:0000256" key="8">
    <source>
        <dbReference type="ARBA" id="ARBA00023040"/>
    </source>
</evidence>
<keyword evidence="12 13" id="KW-0807">Transducer</keyword>
<evidence type="ECO:0000313" key="16">
    <source>
        <dbReference type="RefSeq" id="XP_023560674.1"/>
    </source>
</evidence>
<keyword evidence="4 13" id="KW-1003">Cell membrane</keyword>
<keyword evidence="9 13" id="KW-0472">Membrane</keyword>
<dbReference type="InterPro" id="IPR004072">
    <property type="entry name" value="Vmron_rcpt_1"/>
</dbReference>
<dbReference type="FunCoup" id="A0A6P6DKS7">
    <property type="interactions" value="473"/>
</dbReference>
<dbReference type="OrthoDB" id="9606139at2759"/>
<dbReference type="PANTHER" id="PTHR24062">
    <property type="entry name" value="VOMERONASAL TYPE-1 RECEPTOR"/>
    <property type="match status" value="1"/>
</dbReference>
<evidence type="ECO:0000259" key="14">
    <source>
        <dbReference type="PROSITE" id="PS50262"/>
    </source>
</evidence>
<dbReference type="InterPro" id="IPR017452">
    <property type="entry name" value="GPCR_Rhodpsn_7TM"/>
</dbReference>
<keyword evidence="6 13" id="KW-0812">Transmembrane</keyword>
<keyword evidence="10 13" id="KW-0675">Receptor</keyword>
<dbReference type="Gene3D" id="1.20.1070.10">
    <property type="entry name" value="Rhodopsin 7-helix transmembrane proteins"/>
    <property type="match status" value="1"/>
</dbReference>
<evidence type="ECO:0000256" key="2">
    <source>
        <dbReference type="ARBA" id="ARBA00004651"/>
    </source>
</evidence>
<evidence type="ECO:0000256" key="10">
    <source>
        <dbReference type="ARBA" id="ARBA00023170"/>
    </source>
</evidence>
<proteinExistence type="inferred from homology"/>
<keyword evidence="15" id="KW-1185">Reference proteome</keyword>
<evidence type="ECO:0000256" key="13">
    <source>
        <dbReference type="RuleBase" id="RU364061"/>
    </source>
</evidence>
<feature type="transmembrane region" description="Helical" evidence="13">
    <location>
        <begin position="259"/>
        <end position="282"/>
    </location>
</feature>
<keyword evidence="7 13" id="KW-1133">Transmembrane helix</keyword>
<feature type="transmembrane region" description="Helical" evidence="13">
    <location>
        <begin position="28"/>
        <end position="54"/>
    </location>
</feature>
<comment type="function">
    <text evidence="1">Putative pheromone receptor.</text>
</comment>
<dbReference type="GO" id="GO:0016503">
    <property type="term" value="F:pheromone receptor activity"/>
    <property type="evidence" value="ECO:0007669"/>
    <property type="project" value="InterPro"/>
</dbReference>
<dbReference type="PRINTS" id="PR01534">
    <property type="entry name" value="VOMERONASL1R"/>
</dbReference>
<evidence type="ECO:0000256" key="6">
    <source>
        <dbReference type="ARBA" id="ARBA00022692"/>
    </source>
</evidence>
<protein>
    <recommendedName>
        <fullName evidence="13">Vomeronasal type-1 receptor</fullName>
    </recommendedName>
</protein>
<feature type="transmembrane region" description="Helical" evidence="13">
    <location>
        <begin position="288"/>
        <end position="309"/>
    </location>
</feature>
<comment type="similarity">
    <text evidence="3 13">Belongs to the G-protein coupled receptor 1 family.</text>
</comment>
<keyword evidence="11" id="KW-0325">Glycoprotein</keyword>
<comment type="subcellular location">
    <subcellularLocation>
        <location evidence="2 13">Cell membrane</location>
        <topology evidence="2 13">Multi-pass membrane protein</topology>
    </subcellularLocation>
</comment>
<dbReference type="GO" id="GO:0005886">
    <property type="term" value="C:plasma membrane"/>
    <property type="evidence" value="ECO:0007669"/>
    <property type="project" value="UniProtKB-SubCell"/>
</dbReference>
<feature type="transmembrane region" description="Helical" evidence="13">
    <location>
        <begin position="148"/>
        <end position="174"/>
    </location>
</feature>
<evidence type="ECO:0000256" key="12">
    <source>
        <dbReference type="ARBA" id="ARBA00023224"/>
    </source>
</evidence>
<evidence type="ECO:0000256" key="1">
    <source>
        <dbReference type="ARBA" id="ARBA00003878"/>
    </source>
</evidence>
<dbReference type="FunFam" id="1.20.1070.10:FF:000033">
    <property type="entry name" value="Vomeronasal type-1 receptor"/>
    <property type="match status" value="1"/>
</dbReference>
<evidence type="ECO:0000256" key="11">
    <source>
        <dbReference type="ARBA" id="ARBA00023180"/>
    </source>
</evidence>
<evidence type="ECO:0000256" key="4">
    <source>
        <dbReference type="ARBA" id="ARBA00022475"/>
    </source>
</evidence>
<dbReference type="PROSITE" id="PS50262">
    <property type="entry name" value="G_PROTEIN_RECEP_F1_2"/>
    <property type="match status" value="1"/>
</dbReference>
<dbReference type="RefSeq" id="XP_023560674.1">
    <property type="nucleotide sequence ID" value="XM_023704906.1"/>
</dbReference>
<name>A0A6P6DKS7_OCTDE</name>
<dbReference type="Pfam" id="PF03402">
    <property type="entry name" value="V1R"/>
    <property type="match status" value="1"/>
</dbReference>
<dbReference type="SUPFAM" id="SSF81321">
    <property type="entry name" value="Family A G protein-coupled receptor-like"/>
    <property type="match status" value="1"/>
</dbReference>
<gene>
    <name evidence="16" type="primary">LOC101577129</name>
</gene>
<accession>A0A6P6DKS7</accession>